<dbReference type="EMBL" id="CP027303">
    <property type="protein sequence ID" value="AWO74552.1"/>
    <property type="molecule type" value="Genomic_DNA"/>
</dbReference>
<dbReference type="AlphaFoldDB" id="A0A2Z3N6Q1"/>
<dbReference type="RefSeq" id="WP_047758550.1">
    <property type="nucleotide sequence ID" value="NZ_CP027303.2"/>
</dbReference>
<dbReference type="Pfam" id="PF00534">
    <property type="entry name" value="Glycos_transf_1"/>
    <property type="match status" value="1"/>
</dbReference>
<dbReference type="InterPro" id="IPR028098">
    <property type="entry name" value="Glyco_trans_4-like_N"/>
</dbReference>
<protein>
    <submittedName>
        <fullName evidence="1">Glycosyltransferase</fullName>
    </submittedName>
</protein>
<accession>A0A2Z3N6Q1</accession>
<dbReference type="Pfam" id="PF13439">
    <property type="entry name" value="Glyco_transf_4"/>
    <property type="match status" value="1"/>
</dbReference>
<keyword evidence="1" id="KW-0808">Transferase</keyword>
<gene>
    <name evidence="1" type="ORF">C1N76_08490</name>
</gene>
<name>A0A2Z3N6Q1_GEOTH</name>
<proteinExistence type="predicted"/>
<organism evidence="1 2">
    <name type="scientific">Geobacillus thermoleovorans</name>
    <name type="common">Bacillus thermoleovorans</name>
    <dbReference type="NCBI Taxonomy" id="33941"/>
    <lineage>
        <taxon>Bacteria</taxon>
        <taxon>Bacillati</taxon>
        <taxon>Bacillota</taxon>
        <taxon>Bacilli</taxon>
        <taxon>Bacillales</taxon>
        <taxon>Anoxybacillaceae</taxon>
        <taxon>Geobacillus</taxon>
        <taxon>Geobacillus thermoleovorans group</taxon>
    </lineage>
</organism>
<dbReference type="Proteomes" id="UP000246996">
    <property type="component" value="Chromosome"/>
</dbReference>
<dbReference type="Gene3D" id="3.40.50.2000">
    <property type="entry name" value="Glycogen Phosphorylase B"/>
    <property type="match status" value="2"/>
</dbReference>
<dbReference type="InterPro" id="IPR001296">
    <property type="entry name" value="Glyco_trans_1"/>
</dbReference>
<dbReference type="PANTHER" id="PTHR12526:SF630">
    <property type="entry name" value="GLYCOSYLTRANSFERASE"/>
    <property type="match status" value="1"/>
</dbReference>
<dbReference type="SUPFAM" id="SSF53756">
    <property type="entry name" value="UDP-Glycosyltransferase/glycogen phosphorylase"/>
    <property type="match status" value="1"/>
</dbReference>
<evidence type="ECO:0000313" key="1">
    <source>
        <dbReference type="EMBL" id="AWO74552.1"/>
    </source>
</evidence>
<dbReference type="CDD" id="cd03811">
    <property type="entry name" value="GT4_GT28_WabH-like"/>
    <property type="match status" value="1"/>
</dbReference>
<evidence type="ECO:0000313" key="2">
    <source>
        <dbReference type="Proteomes" id="UP000246996"/>
    </source>
</evidence>
<reference evidence="2" key="1">
    <citation type="submission" date="2018-02" db="EMBL/GenBank/DDBJ databases">
        <title>The complete genome of bacterial strain SGAirxxxx.</title>
        <authorList>
            <person name="Schuster S.C."/>
        </authorList>
    </citation>
    <scope>NUCLEOTIDE SEQUENCE [LARGE SCALE GENOMIC DNA]</scope>
    <source>
        <strain evidence="2">SGAir0734</strain>
    </source>
</reference>
<dbReference type="GO" id="GO:0016757">
    <property type="term" value="F:glycosyltransferase activity"/>
    <property type="evidence" value="ECO:0007669"/>
    <property type="project" value="InterPro"/>
</dbReference>
<dbReference type="PANTHER" id="PTHR12526">
    <property type="entry name" value="GLYCOSYLTRANSFERASE"/>
    <property type="match status" value="1"/>
</dbReference>
<sequence>MNKHIALFLPSLRGGGAERVMVNLAKAFAKNNFQVDLVLAKAEGPYLSQISSDIRIVDLNASRVALSLFPLAKYLRKNKPFALISALNHANIIAILAAEISLTKTKIIVTEHNTLSRTLLHPANVRTKLMPFLMKLFYPMADHVIAVSNGVADDLSKTLNLPRSKIKVIYNPVVTDDLFEKADEEVDHRWFQDKQHPVILAVGRLTEQKDYPTLIKAFYHVRQQRKAKLVILGDGEKREELLNLIKDMGLEQDVDIIGFVQNPYAYMKRCSVFVLSSKWEGLPTVLVEALACGANIVATDCPSGPREILEDGTYGMLVPVGDVEGVAGAVLKCLLKNDLDKDKLIARSNDFHVEKIAREYIDLFHLL</sequence>